<comment type="similarity">
    <text evidence="3">Belongs to the prokaryotic molybdopterin-containing oxidoreductase family.</text>
</comment>
<dbReference type="SUPFAM" id="SSF53706">
    <property type="entry name" value="Formate dehydrogenase/DMSO reductase, domains 1-3"/>
    <property type="match status" value="1"/>
</dbReference>
<dbReference type="Gene3D" id="3.40.50.740">
    <property type="match status" value="1"/>
</dbReference>
<evidence type="ECO:0000256" key="9">
    <source>
        <dbReference type="ARBA" id="ARBA00023014"/>
    </source>
</evidence>
<evidence type="ECO:0000256" key="6">
    <source>
        <dbReference type="ARBA" id="ARBA00022723"/>
    </source>
</evidence>
<keyword evidence="6" id="KW-0479">Metal-binding</keyword>
<feature type="domain" description="Molybdopterin dinucleotide-binding" evidence="11">
    <location>
        <begin position="642"/>
        <end position="749"/>
    </location>
</feature>
<proteinExistence type="inferred from homology"/>
<dbReference type="Gene3D" id="3.40.228.10">
    <property type="entry name" value="Dimethylsulfoxide Reductase, domain 2"/>
    <property type="match status" value="1"/>
</dbReference>
<keyword evidence="7" id="KW-0560">Oxidoreductase</keyword>
<keyword evidence="13" id="KW-1185">Reference proteome</keyword>
<dbReference type="Pfam" id="PF01568">
    <property type="entry name" value="Molydop_binding"/>
    <property type="match status" value="1"/>
</dbReference>
<dbReference type="CDD" id="cd02787">
    <property type="entry name" value="MopB_CT_ydeP"/>
    <property type="match status" value="1"/>
</dbReference>
<dbReference type="PANTHER" id="PTHR43105">
    <property type="entry name" value="RESPIRATORY NITRATE REDUCTASE"/>
    <property type="match status" value="1"/>
</dbReference>
<dbReference type="Proteomes" id="UP001229952">
    <property type="component" value="Chromosome"/>
</dbReference>
<evidence type="ECO:0000256" key="4">
    <source>
        <dbReference type="ARBA" id="ARBA00022485"/>
    </source>
</evidence>
<dbReference type="InterPro" id="IPR041953">
    <property type="entry name" value="YdeP_MopB"/>
</dbReference>
<protein>
    <submittedName>
        <fullName evidence="12">FdhF/YdeP family oxidoreductase</fullName>
    </submittedName>
</protein>
<keyword evidence="9" id="KW-0411">Iron-sulfur</keyword>
<keyword evidence="4" id="KW-0004">4Fe-4S</keyword>
<evidence type="ECO:0000259" key="10">
    <source>
        <dbReference type="Pfam" id="PF00384"/>
    </source>
</evidence>
<evidence type="ECO:0000256" key="2">
    <source>
        <dbReference type="ARBA" id="ARBA00001966"/>
    </source>
</evidence>
<dbReference type="Pfam" id="PF00384">
    <property type="entry name" value="Molybdopterin"/>
    <property type="match status" value="1"/>
</dbReference>
<dbReference type="InterPro" id="IPR037951">
    <property type="entry name" value="MopB_CT_YdeP"/>
</dbReference>
<sequence>MATKPPAGDPVQDAPQVEPAQRAAAGLPAVAHSLRVAQRQMGVRRTAQTLLKVNQKNGFDCPGCAWPEGDKRHTAEFCENGAKAVAEEATLRRVTPDFFAAHPVADLATRSGYWLGQQGRITQPVYLPEGADRYQAVTWERAFAIIAEELGALGSPDEALFYTSGRTSNEAAFLLQLFAREFGTNNLPDCSNMCHESSGSALTETIGIGKGSVSLEDLHRADLIIVAGQNPGTNHPRMLSALEKAKSAGAKIISVNPLPEAGLERFKNPQTPLGMIRGAALTDLFLQIRIGGDQALFRLLNKLILQTEGAVDETFVAEHTHGYEAFAAAAAEADWDETLAATGLDRAAIEQALAMVLASKRTIVCWAMGLTQHKHSVPTIREVVNFLLLRGNIGRTGAGVCPVRGHSNVQGDRTMGIFERPAPAFLDALDKEFGITSPRHHGYDVVRSIQALRDGDAKVFFAMGGNFVAASPDTDVTEAAMRNARLTVHVSTKVNRSHAVTGTRALILPTLGRTDKDVQAGGKQFVTVEDSMSMVHASRGNLTPASPHLLSEPAIVARLARAVLGPASTTPWEEFEKDYATIRDRISRVVPGFEDFNARVAHPGGFTLPHGPRDSRRFPTATGRANFTAAPVEFPELPEGRLLLQTLRSHDQYNTTIYGLDDRYRGIKGGRRVVLVNPDDAAALGLTDGSHADLVSEWKDGTQRRAPGFRVVHYPTARGCAAAYYPETNVLVPLGSTADTSNTPASKSVVIRFENLR</sequence>
<accession>A0ABY9IBL4</accession>
<evidence type="ECO:0000256" key="7">
    <source>
        <dbReference type="ARBA" id="ARBA00023002"/>
    </source>
</evidence>
<keyword evidence="8" id="KW-0408">Iron</keyword>
<dbReference type="PIRSF" id="PIRSF000144">
    <property type="entry name" value="CbbBc"/>
    <property type="match status" value="1"/>
</dbReference>
<dbReference type="CDD" id="cd02767">
    <property type="entry name" value="MopB_ydeP"/>
    <property type="match status" value="1"/>
</dbReference>
<dbReference type="InterPro" id="IPR009010">
    <property type="entry name" value="Asp_de-COase-like_dom_sf"/>
</dbReference>
<evidence type="ECO:0000256" key="8">
    <source>
        <dbReference type="ARBA" id="ARBA00023004"/>
    </source>
</evidence>
<dbReference type="InterPro" id="IPR006657">
    <property type="entry name" value="MoPterin_dinucl-bd_dom"/>
</dbReference>
<dbReference type="NCBIfam" id="TIGR01701">
    <property type="entry name" value="Fdhalpha-like"/>
    <property type="match status" value="1"/>
</dbReference>
<feature type="domain" description="Molybdopterin oxidoreductase" evidence="10">
    <location>
        <begin position="120"/>
        <end position="489"/>
    </location>
</feature>
<evidence type="ECO:0000256" key="3">
    <source>
        <dbReference type="ARBA" id="ARBA00010312"/>
    </source>
</evidence>
<keyword evidence="5" id="KW-0500">Molybdenum</keyword>
<evidence type="ECO:0000256" key="1">
    <source>
        <dbReference type="ARBA" id="ARBA00001942"/>
    </source>
</evidence>
<dbReference type="RefSeq" id="WP_306091141.1">
    <property type="nucleotide sequence ID" value="NZ_CP120992.1"/>
</dbReference>
<evidence type="ECO:0000256" key="5">
    <source>
        <dbReference type="ARBA" id="ARBA00022505"/>
    </source>
</evidence>
<comment type="cofactor">
    <cofactor evidence="2">
        <name>[4Fe-4S] cluster</name>
        <dbReference type="ChEBI" id="CHEBI:49883"/>
    </cofactor>
</comment>
<dbReference type="EMBL" id="CP120992">
    <property type="protein sequence ID" value="WLQ43664.1"/>
    <property type="molecule type" value="Genomic_DNA"/>
</dbReference>
<gene>
    <name evidence="12" type="ORF">P8A22_29345</name>
</gene>
<dbReference type="SUPFAM" id="SSF50692">
    <property type="entry name" value="ADC-like"/>
    <property type="match status" value="1"/>
</dbReference>
<reference evidence="12 13" key="1">
    <citation type="submission" date="2023-03" db="EMBL/GenBank/DDBJ databases">
        <title>Isolation and description of six Streptomyces strains from soil environments, able to metabolize different microbial glucans.</title>
        <authorList>
            <person name="Widen T."/>
            <person name="Larsbrink J."/>
        </authorList>
    </citation>
    <scope>NUCLEOTIDE SEQUENCE [LARGE SCALE GENOMIC DNA]</scope>
    <source>
        <strain evidence="12 13">Mut2</strain>
    </source>
</reference>
<dbReference type="InterPro" id="IPR050123">
    <property type="entry name" value="Prok_molybdopt-oxidoreductase"/>
</dbReference>
<dbReference type="InterPro" id="IPR006656">
    <property type="entry name" value="Mopterin_OxRdtase"/>
</dbReference>
<name>A0ABY9IBL4_9ACTN</name>
<organism evidence="12 13">
    <name type="scientific">Streptomyces laculatispora</name>
    <dbReference type="NCBI Taxonomy" id="887464"/>
    <lineage>
        <taxon>Bacteria</taxon>
        <taxon>Bacillati</taxon>
        <taxon>Actinomycetota</taxon>
        <taxon>Actinomycetes</taxon>
        <taxon>Kitasatosporales</taxon>
        <taxon>Streptomycetaceae</taxon>
        <taxon>Streptomyces</taxon>
    </lineage>
</organism>
<evidence type="ECO:0000259" key="11">
    <source>
        <dbReference type="Pfam" id="PF01568"/>
    </source>
</evidence>
<comment type="cofactor">
    <cofactor evidence="1">
        <name>Mo-bis(molybdopterin guanine dinucleotide)</name>
        <dbReference type="ChEBI" id="CHEBI:60539"/>
    </cofactor>
</comment>
<evidence type="ECO:0000313" key="12">
    <source>
        <dbReference type="EMBL" id="WLQ43664.1"/>
    </source>
</evidence>
<dbReference type="PANTHER" id="PTHR43105:SF4">
    <property type="entry name" value="PROTEIN YDEP"/>
    <property type="match status" value="1"/>
</dbReference>
<dbReference type="InterPro" id="IPR010046">
    <property type="entry name" value="Mopterin_OxRdtse_a_bac"/>
</dbReference>
<evidence type="ECO:0000313" key="13">
    <source>
        <dbReference type="Proteomes" id="UP001229952"/>
    </source>
</evidence>